<gene>
    <name evidence="2" type="ordered locus">BCG9842_B2407</name>
</gene>
<dbReference type="KEGG" id="bcg:BCG9842_B2407"/>
<dbReference type="Proteomes" id="UP000006744">
    <property type="component" value="Chromosome"/>
</dbReference>
<evidence type="ECO:0000259" key="1">
    <source>
        <dbReference type="Pfam" id="PF18864"/>
    </source>
</evidence>
<dbReference type="EMBL" id="CP001186">
    <property type="protein sequence ID" value="ACK97532.1"/>
    <property type="molecule type" value="Genomic_DNA"/>
</dbReference>
<name>B7IKG5_BACC2</name>
<dbReference type="Pfam" id="PF18864">
    <property type="entry name" value="AbiTii"/>
    <property type="match status" value="1"/>
</dbReference>
<dbReference type="HOGENOM" id="CLU_105816_0_0_9"/>
<sequence length="227" mass="25278">MARSQLLKDVVSGQASLENILLRLKVILSDLDNDLIMSWIQGELHGYDSGEELPTYRVLKGSPVGTYLVNGSAKYTNAQVPIEAVLDKEMIENMITVNVKDSIKTLEEILNGKSKENYGIVVPTSICHGISNYNLQIIGMTIKCASNLLSGIVSKVKSKLVDIIMELEKQYENLDEMDIKSQVDEDTTKKEQVILNIEQIIFDESIKLGDKNKLSRSGIGNWFGRGK</sequence>
<evidence type="ECO:0000313" key="3">
    <source>
        <dbReference type="Proteomes" id="UP000006744"/>
    </source>
</evidence>
<evidence type="ECO:0000313" key="2">
    <source>
        <dbReference type="EMBL" id="ACK97532.1"/>
    </source>
</evidence>
<organism evidence="2 3">
    <name type="scientific">Bacillus cereus (strain G9842)</name>
    <dbReference type="NCBI Taxonomy" id="405531"/>
    <lineage>
        <taxon>Bacteria</taxon>
        <taxon>Bacillati</taxon>
        <taxon>Bacillota</taxon>
        <taxon>Bacilli</taxon>
        <taxon>Bacillales</taxon>
        <taxon>Bacillaceae</taxon>
        <taxon>Bacillus</taxon>
        <taxon>Bacillus cereus group</taxon>
    </lineage>
</organism>
<proteinExistence type="predicted"/>
<feature type="domain" description="AbiTii" evidence="1">
    <location>
        <begin position="5"/>
        <end position="190"/>
    </location>
</feature>
<protein>
    <recommendedName>
        <fullName evidence="1">AbiTii domain-containing protein</fullName>
    </recommendedName>
</protein>
<reference evidence="2 3" key="1">
    <citation type="submission" date="2008-10" db="EMBL/GenBank/DDBJ databases">
        <title>Genome sequence of Bacillus cereus G9842.</title>
        <authorList>
            <person name="Dodson R.J."/>
            <person name="Durkin A.S."/>
            <person name="Rosovitz M.J."/>
            <person name="Rasko D.A."/>
            <person name="Hoffmaster A."/>
            <person name="Ravel J."/>
            <person name="Sutton G."/>
        </authorList>
    </citation>
    <scope>NUCLEOTIDE SEQUENCE [LARGE SCALE GENOMIC DNA]</scope>
    <source>
        <strain evidence="2 3">G9842</strain>
    </source>
</reference>
<dbReference type="AlphaFoldDB" id="B7IKG5"/>
<dbReference type="InterPro" id="IPR041304">
    <property type="entry name" value="AbiTii"/>
</dbReference>
<accession>B7IKG5</accession>
<dbReference type="RefSeq" id="WP_000124466.1">
    <property type="nucleotide sequence ID" value="NC_011772.1"/>
</dbReference>